<reference evidence="1 2" key="1">
    <citation type="submission" date="2015-04" db="EMBL/GenBank/DDBJ databases">
        <title>Complete genome sequence of Schizopora paradoxa KUC8140, a cosmopolitan wood degrader in East Asia.</title>
        <authorList>
            <consortium name="DOE Joint Genome Institute"/>
            <person name="Min B."/>
            <person name="Park H."/>
            <person name="Jang Y."/>
            <person name="Kim J.-J."/>
            <person name="Kim K.H."/>
            <person name="Pangilinan J."/>
            <person name="Lipzen A."/>
            <person name="Riley R."/>
            <person name="Grigoriev I.V."/>
            <person name="Spatafora J.W."/>
            <person name="Choi I.-G."/>
        </authorList>
    </citation>
    <scope>NUCLEOTIDE SEQUENCE [LARGE SCALE GENOMIC DNA]</scope>
    <source>
        <strain evidence="1 2">KUC8140</strain>
    </source>
</reference>
<dbReference type="EMBL" id="KQ086025">
    <property type="protein sequence ID" value="KLO10492.1"/>
    <property type="molecule type" value="Genomic_DNA"/>
</dbReference>
<dbReference type="Proteomes" id="UP000053477">
    <property type="component" value="Unassembled WGS sequence"/>
</dbReference>
<keyword evidence="2" id="KW-1185">Reference proteome</keyword>
<proteinExistence type="predicted"/>
<sequence>MVGRIFYFAQDSLETRRKWFTMWENMQFIGQKTWGMTFPNLRRLDACFSRELSSKHWGPNFKPFCHWSMPNLVDLRISGYHPPPTSVSFVGSLQFLRMHFDAQRGEVYEIVQLTRFLSVCKALEKVDLRFVNWISASPCPIHDILSVQDVSVKLQYCKTTVSASICSSIRFPNATKAYLSLNNCPYMQCFDDFSEGLAAQRESLIRGFLLGHPLLNTFSLEYMSGAGRDSPIQVNPAIHVLPSLEKLVLKFVSWQELVFWDFPSSFNTKFLPSVRSLELHTYNLALQWEGLRIWLEQFFAQLKKQGDIDTFESFSIYNKEKFDPSVLSKGLLSELLPSEKILVHQTSS</sequence>
<accession>A0A0H2RG18</accession>
<evidence type="ECO:0000313" key="1">
    <source>
        <dbReference type="EMBL" id="KLO10492.1"/>
    </source>
</evidence>
<gene>
    <name evidence="1" type="ORF">SCHPADRAFT_999547</name>
</gene>
<protein>
    <recommendedName>
        <fullName evidence="3">F-box domain-containing protein</fullName>
    </recommendedName>
</protein>
<organism evidence="1 2">
    <name type="scientific">Schizopora paradoxa</name>
    <dbReference type="NCBI Taxonomy" id="27342"/>
    <lineage>
        <taxon>Eukaryota</taxon>
        <taxon>Fungi</taxon>
        <taxon>Dikarya</taxon>
        <taxon>Basidiomycota</taxon>
        <taxon>Agaricomycotina</taxon>
        <taxon>Agaricomycetes</taxon>
        <taxon>Hymenochaetales</taxon>
        <taxon>Schizoporaceae</taxon>
        <taxon>Schizopora</taxon>
    </lineage>
</organism>
<dbReference type="AlphaFoldDB" id="A0A0H2RG18"/>
<dbReference type="SUPFAM" id="SSF52047">
    <property type="entry name" value="RNI-like"/>
    <property type="match status" value="1"/>
</dbReference>
<name>A0A0H2RG18_9AGAM</name>
<dbReference type="InParanoid" id="A0A0H2RG18"/>
<evidence type="ECO:0008006" key="3">
    <source>
        <dbReference type="Google" id="ProtNLM"/>
    </source>
</evidence>
<evidence type="ECO:0000313" key="2">
    <source>
        <dbReference type="Proteomes" id="UP000053477"/>
    </source>
</evidence>